<evidence type="ECO:0000256" key="12">
    <source>
        <dbReference type="ARBA" id="ARBA00023136"/>
    </source>
</evidence>
<dbReference type="Pfam" id="PF01066">
    <property type="entry name" value="CDP-OH_P_transf"/>
    <property type="match status" value="1"/>
</dbReference>
<gene>
    <name evidence="19" type="ORF">YC6258_03785</name>
</gene>
<dbReference type="Proteomes" id="UP000032266">
    <property type="component" value="Chromosome"/>
</dbReference>
<dbReference type="InterPro" id="IPR048254">
    <property type="entry name" value="CDP_ALCOHOL_P_TRANSF_CS"/>
</dbReference>
<dbReference type="PANTHER" id="PTHR14269">
    <property type="entry name" value="CDP-DIACYLGLYCEROL--GLYCEROL-3-PHOSPHATE 3-PHOSPHATIDYLTRANSFERASE-RELATED"/>
    <property type="match status" value="1"/>
</dbReference>
<evidence type="ECO:0000256" key="7">
    <source>
        <dbReference type="ARBA" id="ARBA00022516"/>
    </source>
</evidence>
<dbReference type="KEGG" id="gsn:YC6258_03785"/>
<dbReference type="InterPro" id="IPR004570">
    <property type="entry name" value="Phosphatidylglycerol_P_synth"/>
</dbReference>
<evidence type="ECO:0000256" key="4">
    <source>
        <dbReference type="ARBA" id="ARBA00010441"/>
    </source>
</evidence>
<feature type="transmembrane region" description="Helical" evidence="18">
    <location>
        <begin position="7"/>
        <end position="24"/>
    </location>
</feature>
<evidence type="ECO:0000313" key="19">
    <source>
        <dbReference type="EMBL" id="AJQ95821.1"/>
    </source>
</evidence>
<evidence type="ECO:0000256" key="2">
    <source>
        <dbReference type="ARBA" id="ARBA00004141"/>
    </source>
</evidence>
<name>A0A0C5VNE4_9GAMM</name>
<evidence type="ECO:0000256" key="5">
    <source>
        <dbReference type="ARBA" id="ARBA00013170"/>
    </source>
</evidence>
<comment type="catalytic activity">
    <reaction evidence="15">
        <text>a CDP-1,2-diacyl-sn-glycerol + sn-glycerol 3-phosphate = a 1,2-diacyl-sn-glycero-3-phospho-(1'-sn-glycero-3'-phosphate) + CMP + H(+)</text>
        <dbReference type="Rhea" id="RHEA:12593"/>
        <dbReference type="ChEBI" id="CHEBI:15378"/>
        <dbReference type="ChEBI" id="CHEBI:57597"/>
        <dbReference type="ChEBI" id="CHEBI:58332"/>
        <dbReference type="ChEBI" id="CHEBI:60110"/>
        <dbReference type="ChEBI" id="CHEBI:60377"/>
        <dbReference type="EC" id="2.7.8.5"/>
    </reaction>
</comment>
<dbReference type="FunFam" id="1.20.120.1760:FF:000008">
    <property type="entry name" value="CDP-diacylglycerol--glycerol-3-phosphate 3-phosphatidyltransferase 2"/>
    <property type="match status" value="1"/>
</dbReference>
<reference evidence="19 20" key="1">
    <citation type="submission" date="2014-01" db="EMBL/GenBank/DDBJ databases">
        <title>Full genme sequencing of cellulolytic bacterium Gynuella sunshinyii YC6258T gen. nov., sp. nov.</title>
        <authorList>
            <person name="Khan H."/>
            <person name="Chung E.J."/>
            <person name="Chung Y.R."/>
        </authorList>
    </citation>
    <scope>NUCLEOTIDE SEQUENCE [LARGE SCALE GENOMIC DNA]</scope>
    <source>
        <strain evidence="19 20">YC6258</strain>
    </source>
</reference>
<feature type="transmembrane region" description="Helical" evidence="18">
    <location>
        <begin position="87"/>
        <end position="106"/>
    </location>
</feature>
<comment type="cofactor">
    <cofactor evidence="1">
        <name>Mn(2+)</name>
        <dbReference type="ChEBI" id="CHEBI:29035"/>
    </cofactor>
</comment>
<dbReference type="AlphaFoldDB" id="A0A0C5VNE4"/>
<dbReference type="GO" id="GO:0005886">
    <property type="term" value="C:plasma membrane"/>
    <property type="evidence" value="ECO:0007669"/>
    <property type="project" value="TreeGrafter"/>
</dbReference>
<evidence type="ECO:0000256" key="14">
    <source>
        <dbReference type="ARBA" id="ARBA00023264"/>
    </source>
</evidence>
<evidence type="ECO:0000256" key="16">
    <source>
        <dbReference type="NCBIfam" id="TIGR00560"/>
    </source>
</evidence>
<dbReference type="Gene3D" id="1.20.120.1760">
    <property type="match status" value="1"/>
</dbReference>
<feature type="transmembrane region" description="Helical" evidence="18">
    <location>
        <begin position="151"/>
        <end position="171"/>
    </location>
</feature>
<keyword evidence="20" id="KW-1185">Reference proteome</keyword>
<dbReference type="PROSITE" id="PS00379">
    <property type="entry name" value="CDP_ALCOHOL_P_TRANSF"/>
    <property type="match status" value="1"/>
</dbReference>
<comment type="subcellular location">
    <subcellularLocation>
        <location evidence="2">Membrane</location>
        <topology evidence="2">Multi-pass membrane protein</topology>
    </subcellularLocation>
</comment>
<comment type="similarity">
    <text evidence="4 17">Belongs to the CDP-alcohol phosphatidyltransferase class-I family.</text>
</comment>
<evidence type="ECO:0000256" key="6">
    <source>
        <dbReference type="ARBA" id="ARBA00014944"/>
    </source>
</evidence>
<organism evidence="19 20">
    <name type="scientific">Gynuella sunshinyii YC6258</name>
    <dbReference type="NCBI Taxonomy" id="1445510"/>
    <lineage>
        <taxon>Bacteria</taxon>
        <taxon>Pseudomonadati</taxon>
        <taxon>Pseudomonadota</taxon>
        <taxon>Gammaproteobacteria</taxon>
        <taxon>Oceanospirillales</taxon>
        <taxon>Saccharospirillaceae</taxon>
        <taxon>Gynuella</taxon>
    </lineage>
</organism>
<keyword evidence="11" id="KW-0443">Lipid metabolism</keyword>
<comment type="pathway">
    <text evidence="3">Phospholipid metabolism; phosphatidylglycerol biosynthesis; phosphatidylglycerol from CDP-diacylglycerol: step 1/2.</text>
</comment>
<dbReference type="GO" id="GO:0008444">
    <property type="term" value="F:CDP-diacylglycerol-glycerol-3-phosphate 3-phosphatidyltransferase activity"/>
    <property type="evidence" value="ECO:0007669"/>
    <property type="project" value="UniProtKB-UniRule"/>
</dbReference>
<dbReference type="NCBIfam" id="TIGR00560">
    <property type="entry name" value="pgsA"/>
    <property type="match status" value="1"/>
</dbReference>
<dbReference type="EC" id="2.7.8.5" evidence="5 16"/>
<keyword evidence="9 18" id="KW-0812">Transmembrane</keyword>
<dbReference type="InterPro" id="IPR000462">
    <property type="entry name" value="CDP-OH_P_trans"/>
</dbReference>
<evidence type="ECO:0000256" key="1">
    <source>
        <dbReference type="ARBA" id="ARBA00001936"/>
    </source>
</evidence>
<accession>A0A0C5VNE4</accession>
<dbReference type="InterPro" id="IPR050324">
    <property type="entry name" value="CDP-alcohol_PTase-I"/>
</dbReference>
<evidence type="ECO:0000256" key="18">
    <source>
        <dbReference type="SAM" id="Phobius"/>
    </source>
</evidence>
<sequence>MTIPNWLTLSRILMIPVCIFFYYLPFQWSYWGASSVFILAAVTDWLDGYLARKLNQTTPFGAFIDPVADKLIVMAALVMLVEEHNTLWMTLPAIIMVGREIVISALREWMAELGKRASVAVNMIGKYKTTFQMIAIAVLLSQPPGTLLTNIGLIVLQVAAVLTIWSMFVYLKAAWPDLKISKNGR</sequence>
<evidence type="ECO:0000256" key="8">
    <source>
        <dbReference type="ARBA" id="ARBA00022679"/>
    </source>
</evidence>
<keyword evidence="7" id="KW-0444">Lipid biosynthesis</keyword>
<proteinExistence type="inferred from homology"/>
<feature type="transmembrane region" description="Helical" evidence="18">
    <location>
        <begin position="127"/>
        <end position="145"/>
    </location>
</feature>
<dbReference type="GO" id="GO:0046474">
    <property type="term" value="P:glycerophospholipid biosynthetic process"/>
    <property type="evidence" value="ECO:0007669"/>
    <property type="project" value="TreeGrafter"/>
</dbReference>
<evidence type="ECO:0000313" key="20">
    <source>
        <dbReference type="Proteomes" id="UP000032266"/>
    </source>
</evidence>
<evidence type="ECO:0000256" key="17">
    <source>
        <dbReference type="RuleBase" id="RU003750"/>
    </source>
</evidence>
<protein>
    <recommendedName>
        <fullName evidence="6 16">CDP-diacylglycerol--glycerol-3-phosphate 3-phosphatidyltransferase</fullName>
        <ecNumber evidence="5 16">2.7.8.5</ecNumber>
    </recommendedName>
</protein>
<evidence type="ECO:0000256" key="10">
    <source>
        <dbReference type="ARBA" id="ARBA00022989"/>
    </source>
</evidence>
<keyword evidence="10 18" id="KW-1133">Transmembrane helix</keyword>
<dbReference type="GO" id="GO:0050793">
    <property type="term" value="P:regulation of developmental process"/>
    <property type="evidence" value="ECO:0007669"/>
    <property type="project" value="UniProtKB-ARBA"/>
</dbReference>
<keyword evidence="8 17" id="KW-0808">Transferase</keyword>
<keyword evidence="14" id="KW-1208">Phospholipid metabolism</keyword>
<dbReference type="PIRSF" id="PIRSF000847">
    <property type="entry name" value="Phos_ph_gly_syn"/>
    <property type="match status" value="1"/>
</dbReference>
<dbReference type="GO" id="GO:0005737">
    <property type="term" value="C:cytoplasm"/>
    <property type="evidence" value="ECO:0007669"/>
    <property type="project" value="UniProtKB-ARBA"/>
</dbReference>
<dbReference type="GO" id="GO:0036094">
    <property type="term" value="F:small molecule binding"/>
    <property type="evidence" value="ECO:0007669"/>
    <property type="project" value="UniProtKB-ARBA"/>
</dbReference>
<dbReference type="RefSeq" id="WP_044617987.1">
    <property type="nucleotide sequence ID" value="NZ_CP007142.1"/>
</dbReference>
<dbReference type="InterPro" id="IPR043130">
    <property type="entry name" value="CDP-OH_PTrfase_TM_dom"/>
</dbReference>
<dbReference type="PATRIC" id="fig|1445510.3.peg.3762"/>
<evidence type="ECO:0000256" key="13">
    <source>
        <dbReference type="ARBA" id="ARBA00023209"/>
    </source>
</evidence>
<evidence type="ECO:0000256" key="9">
    <source>
        <dbReference type="ARBA" id="ARBA00022692"/>
    </source>
</evidence>
<keyword evidence="12 18" id="KW-0472">Membrane</keyword>
<evidence type="ECO:0000256" key="15">
    <source>
        <dbReference type="ARBA" id="ARBA00048586"/>
    </source>
</evidence>
<evidence type="ECO:0000256" key="3">
    <source>
        <dbReference type="ARBA" id="ARBA00005042"/>
    </source>
</evidence>
<dbReference type="HOGENOM" id="CLU_051314_2_1_6"/>
<dbReference type="PANTHER" id="PTHR14269:SF62">
    <property type="entry name" value="CDP-DIACYLGLYCEROL--GLYCEROL-3-PHOSPHATE 3-PHOSPHATIDYLTRANSFERASE 1, CHLOROPLASTIC"/>
    <property type="match status" value="1"/>
</dbReference>
<evidence type="ECO:0000256" key="11">
    <source>
        <dbReference type="ARBA" id="ARBA00023098"/>
    </source>
</evidence>
<dbReference type="OrthoDB" id="9796672at2"/>
<dbReference type="EMBL" id="CP007142">
    <property type="protein sequence ID" value="AJQ95821.1"/>
    <property type="molecule type" value="Genomic_DNA"/>
</dbReference>
<dbReference type="STRING" id="1445510.YC6258_03785"/>
<keyword evidence="13" id="KW-0594">Phospholipid biosynthesis</keyword>